<sequence length="136" mass="13147">MAGAGGAAGGAAALEQQLRAVLEGLAAGAAGPDGGGAAGQFGAGFAEQLQAAVSLGSSHLPQLQRLMQLLKRLEDPLRLQRRQAPRGRPGTGSVERDLAAVYAGAGLAAGVSLAPATGGASVAASIGLASMMMMAA</sequence>
<protein>
    <submittedName>
        <fullName evidence="1">Uncharacterized protein</fullName>
    </submittedName>
</protein>
<proteinExistence type="predicted"/>
<gene>
    <name evidence="1" type="ORF">PCOR1329_LOCUS27666</name>
</gene>
<dbReference type="Proteomes" id="UP001189429">
    <property type="component" value="Unassembled WGS sequence"/>
</dbReference>
<organism evidence="1 2">
    <name type="scientific">Prorocentrum cordatum</name>
    <dbReference type="NCBI Taxonomy" id="2364126"/>
    <lineage>
        <taxon>Eukaryota</taxon>
        <taxon>Sar</taxon>
        <taxon>Alveolata</taxon>
        <taxon>Dinophyceae</taxon>
        <taxon>Prorocentrales</taxon>
        <taxon>Prorocentraceae</taxon>
        <taxon>Prorocentrum</taxon>
    </lineage>
</organism>
<evidence type="ECO:0000313" key="1">
    <source>
        <dbReference type="EMBL" id="CAK0828456.1"/>
    </source>
</evidence>
<keyword evidence="2" id="KW-1185">Reference proteome</keyword>
<comment type="caution">
    <text evidence="1">The sequence shown here is derived from an EMBL/GenBank/DDBJ whole genome shotgun (WGS) entry which is preliminary data.</text>
</comment>
<dbReference type="EMBL" id="CAUYUJ010010051">
    <property type="protein sequence ID" value="CAK0828456.1"/>
    <property type="molecule type" value="Genomic_DNA"/>
</dbReference>
<evidence type="ECO:0000313" key="2">
    <source>
        <dbReference type="Proteomes" id="UP001189429"/>
    </source>
</evidence>
<accession>A0ABN9S995</accession>
<name>A0ABN9S995_9DINO</name>
<reference evidence="1" key="1">
    <citation type="submission" date="2023-10" db="EMBL/GenBank/DDBJ databases">
        <authorList>
            <person name="Chen Y."/>
            <person name="Shah S."/>
            <person name="Dougan E. K."/>
            <person name="Thang M."/>
            <person name="Chan C."/>
        </authorList>
    </citation>
    <scope>NUCLEOTIDE SEQUENCE [LARGE SCALE GENOMIC DNA]</scope>
</reference>